<protein>
    <submittedName>
        <fullName evidence="2">Uncharacterized protein</fullName>
    </submittedName>
</protein>
<dbReference type="Proteomes" id="UP000683360">
    <property type="component" value="Unassembled WGS sequence"/>
</dbReference>
<keyword evidence="3" id="KW-1185">Reference proteome</keyword>
<evidence type="ECO:0000313" key="2">
    <source>
        <dbReference type="EMBL" id="CAG2207804.1"/>
    </source>
</evidence>
<name>A0A8S3RMA0_MYTED</name>
<reference evidence="2" key="1">
    <citation type="submission" date="2021-03" db="EMBL/GenBank/DDBJ databases">
        <authorList>
            <person name="Bekaert M."/>
        </authorList>
    </citation>
    <scope>NUCLEOTIDE SEQUENCE</scope>
</reference>
<proteinExistence type="predicted"/>
<feature type="region of interest" description="Disordered" evidence="1">
    <location>
        <begin position="195"/>
        <end position="228"/>
    </location>
</feature>
<evidence type="ECO:0000313" key="3">
    <source>
        <dbReference type="Proteomes" id="UP000683360"/>
    </source>
</evidence>
<sequence>MAAPSAAEDSCSLQKYFGGTCDHAEHYSLKDCNKTITGHLRYCKLGNNDILDEAELLCKRAGIWNWSSKTDRGATICPTHRQLYGIGWKPGLKCGFPGHPQFSKKGKPQRGMTVRMCELAQLRWGYLCRLGTGICRQCLDEVSDTCTSESNPGIDLSNNLQEDILKFGEANNMSNDISEKYEIRDDQKVIPQRESNRLRKTKEQSYTEELKDLSQNSQTSQSIDLSQDSQISNWSDDVGMHTLNRINTALVSVSKGSFSPLKYQLETPLDKIKESTLRYIKRKANVDCVMEAIAPGQGVAVKKIFLREMKNPHDQNVVQTDLVQEILQLYNVTTDNRVRRQLLALISKQLSKQELMKAIPDLTTYRIDQARLDITTAFSSGMQLAEKRKYNRKRMDDEKLQHALSFF</sequence>
<dbReference type="AlphaFoldDB" id="A0A8S3RMA0"/>
<feature type="compositionally biased region" description="Low complexity" evidence="1">
    <location>
        <begin position="217"/>
        <end position="228"/>
    </location>
</feature>
<dbReference type="EMBL" id="CAJPWZ010001091">
    <property type="protein sequence ID" value="CAG2207804.1"/>
    <property type="molecule type" value="Genomic_DNA"/>
</dbReference>
<evidence type="ECO:0000256" key="1">
    <source>
        <dbReference type="SAM" id="MobiDB-lite"/>
    </source>
</evidence>
<dbReference type="OrthoDB" id="6129443at2759"/>
<comment type="caution">
    <text evidence="2">The sequence shown here is derived from an EMBL/GenBank/DDBJ whole genome shotgun (WGS) entry which is preliminary data.</text>
</comment>
<gene>
    <name evidence="2" type="ORF">MEDL_22041</name>
</gene>
<feature type="compositionally biased region" description="Basic and acidic residues" evidence="1">
    <location>
        <begin position="195"/>
        <end position="212"/>
    </location>
</feature>
<accession>A0A8S3RMA0</accession>
<organism evidence="2 3">
    <name type="scientific">Mytilus edulis</name>
    <name type="common">Blue mussel</name>
    <dbReference type="NCBI Taxonomy" id="6550"/>
    <lineage>
        <taxon>Eukaryota</taxon>
        <taxon>Metazoa</taxon>
        <taxon>Spiralia</taxon>
        <taxon>Lophotrochozoa</taxon>
        <taxon>Mollusca</taxon>
        <taxon>Bivalvia</taxon>
        <taxon>Autobranchia</taxon>
        <taxon>Pteriomorphia</taxon>
        <taxon>Mytilida</taxon>
        <taxon>Mytiloidea</taxon>
        <taxon>Mytilidae</taxon>
        <taxon>Mytilinae</taxon>
        <taxon>Mytilus</taxon>
    </lineage>
</organism>